<dbReference type="AlphaFoldDB" id="A0A839Q729"/>
<evidence type="ECO:0000256" key="1">
    <source>
        <dbReference type="ARBA" id="ARBA00008775"/>
    </source>
</evidence>
<evidence type="ECO:0000313" key="4">
    <source>
        <dbReference type="Proteomes" id="UP000590811"/>
    </source>
</evidence>
<sequence length="194" mass="20377">MGVSLTKGGNVSLTKQAGAAGLTAVTVGLGWDVRTTTGTDFDLDASAIGVKADGKVASDKHFVYFNNLTSPDGSIEHTGDNLTGEGEGDDEAIKVNLAAVPAEVDKIVFPVSIYDAETRSQSFGQVRNAFIRVVNQADQSELARYDLSEDASTETAMVFGELYRNSAEWKFRAVGQGYASGLAGIAKDFGVNVG</sequence>
<feature type="domain" description="TerD" evidence="2">
    <location>
        <begin position="1"/>
        <end position="189"/>
    </location>
</feature>
<dbReference type="FunFam" id="2.60.60.30:FF:000001">
    <property type="entry name" value="Tellurium resistance protein TerD"/>
    <property type="match status" value="1"/>
</dbReference>
<comment type="caution">
    <text evidence="3">The sequence shown here is derived from an EMBL/GenBank/DDBJ whole genome shotgun (WGS) entry which is preliminary data.</text>
</comment>
<dbReference type="Proteomes" id="UP000590811">
    <property type="component" value="Unassembled WGS sequence"/>
</dbReference>
<dbReference type="Gene3D" id="2.60.60.30">
    <property type="entry name" value="sav2460 like domains"/>
    <property type="match status" value="1"/>
</dbReference>
<accession>A0A839Q729</accession>
<dbReference type="PANTHER" id="PTHR32097">
    <property type="entry name" value="CAMP-BINDING PROTEIN 1-RELATED"/>
    <property type="match status" value="1"/>
</dbReference>
<reference evidence="3 4" key="1">
    <citation type="submission" date="2020-08" db="EMBL/GenBank/DDBJ databases">
        <title>Genomic Encyclopedia of Type Strains, Phase IV (KMG-V): Genome sequencing to study the core and pangenomes of soil and plant-associated prokaryotes.</title>
        <authorList>
            <person name="Whitman W."/>
        </authorList>
    </citation>
    <scope>NUCLEOTIDE SEQUENCE [LARGE SCALE GENOMIC DNA]</scope>
    <source>
        <strain evidence="3 4">B3ACCR2</strain>
    </source>
</reference>
<organism evidence="3 4">
    <name type="scientific">Terracoccus luteus</name>
    <dbReference type="NCBI Taxonomy" id="53356"/>
    <lineage>
        <taxon>Bacteria</taxon>
        <taxon>Bacillati</taxon>
        <taxon>Actinomycetota</taxon>
        <taxon>Actinomycetes</taxon>
        <taxon>Micrococcales</taxon>
        <taxon>Intrasporangiaceae</taxon>
        <taxon>Terracoccus</taxon>
    </lineage>
</organism>
<dbReference type="EMBL" id="JACHVT010000012">
    <property type="protein sequence ID" value="MBB2988451.1"/>
    <property type="molecule type" value="Genomic_DNA"/>
</dbReference>
<dbReference type="InterPro" id="IPR051324">
    <property type="entry name" value="Stress/Tellurium_Resist"/>
</dbReference>
<evidence type="ECO:0000259" key="2">
    <source>
        <dbReference type="Pfam" id="PF02342"/>
    </source>
</evidence>
<name>A0A839Q729_9MICO</name>
<protein>
    <submittedName>
        <fullName evidence="3">Tellurium resistance protein TerD</fullName>
    </submittedName>
</protein>
<dbReference type="CDD" id="cd06974">
    <property type="entry name" value="TerD_like"/>
    <property type="match status" value="1"/>
</dbReference>
<dbReference type="RefSeq" id="WP_184511401.1">
    <property type="nucleotide sequence ID" value="NZ_JACHVT010000012.1"/>
</dbReference>
<gene>
    <name evidence="3" type="ORF">FHW14_003645</name>
</gene>
<dbReference type="PANTHER" id="PTHR32097:SF4">
    <property type="entry name" value="GENERAL STRESS PROTEIN 16U"/>
    <property type="match status" value="1"/>
</dbReference>
<comment type="similarity">
    <text evidence="1">Belongs to the CAPAB/TerDEXZ family.</text>
</comment>
<dbReference type="InterPro" id="IPR003325">
    <property type="entry name" value="TerD"/>
</dbReference>
<evidence type="ECO:0000313" key="3">
    <source>
        <dbReference type="EMBL" id="MBB2988451.1"/>
    </source>
</evidence>
<proteinExistence type="inferred from homology"/>
<dbReference type="Pfam" id="PF02342">
    <property type="entry name" value="TerD"/>
    <property type="match status" value="1"/>
</dbReference>